<proteinExistence type="predicted"/>
<accession>A0A375FJ08</accession>
<name>A0A375FJ08_9BURK</name>
<evidence type="ECO:0008006" key="4">
    <source>
        <dbReference type="Google" id="ProtNLM"/>
    </source>
</evidence>
<reference evidence="2 3" key="1">
    <citation type="submission" date="2018-01" db="EMBL/GenBank/DDBJ databases">
        <authorList>
            <person name="Gaut B.S."/>
            <person name="Morton B.R."/>
            <person name="Clegg M.T."/>
            <person name="Duvall M.R."/>
        </authorList>
    </citation>
    <scope>NUCLEOTIDE SEQUENCE [LARGE SCALE GENOMIC DNA]</scope>
    <source>
        <strain evidence="2">Cupriavidus taiwanensis STM 8555</strain>
        <plasmid evidence="2">I</plasmid>
    </source>
</reference>
<sequence length="82" mass="9212">MNSMAVGVDIAKSAFQVHYIDQATGEIVNKQIKRAKFLEHFANRAPCLIGMEACGRAHRWARQLTKMRAPAEADASRVQRSR</sequence>
<geneLocation type="plasmid" evidence="2">
    <name>I</name>
</geneLocation>
<evidence type="ECO:0000313" key="3">
    <source>
        <dbReference type="Proteomes" id="UP000256952"/>
    </source>
</evidence>
<organism evidence="1 3">
    <name type="scientific">Cupriavidus taiwanensis</name>
    <dbReference type="NCBI Taxonomy" id="164546"/>
    <lineage>
        <taxon>Bacteria</taxon>
        <taxon>Pseudomonadati</taxon>
        <taxon>Pseudomonadota</taxon>
        <taxon>Betaproteobacteria</taxon>
        <taxon>Burkholderiales</taxon>
        <taxon>Burkholderiaceae</taxon>
        <taxon>Cupriavidus</taxon>
    </lineage>
</organism>
<gene>
    <name evidence="2" type="ORF">CBM2612_P0404</name>
    <name evidence="1" type="ORF">CBM2613_U30023</name>
</gene>
<dbReference type="AlphaFoldDB" id="A0A375FJ08"/>
<dbReference type="EMBL" id="OFTH01000054">
    <property type="protein sequence ID" value="SOZ75359.1"/>
    <property type="molecule type" value="Genomic_DNA"/>
</dbReference>
<protein>
    <recommendedName>
        <fullName evidence="4">Transposase</fullName>
    </recommendedName>
</protein>
<dbReference type="EMBL" id="LT984809">
    <property type="protein sequence ID" value="SPD49059.1"/>
    <property type="molecule type" value="Genomic_DNA"/>
</dbReference>
<keyword evidence="2" id="KW-0614">Plasmid</keyword>
<evidence type="ECO:0000313" key="2">
    <source>
        <dbReference type="EMBL" id="SPD49059.1"/>
    </source>
</evidence>
<evidence type="ECO:0000313" key="1">
    <source>
        <dbReference type="EMBL" id="SOZ75359.1"/>
    </source>
</evidence>
<reference evidence="1" key="2">
    <citation type="submission" date="2018-01" db="EMBL/GenBank/DDBJ databases">
        <authorList>
            <person name="Clerissi C."/>
        </authorList>
    </citation>
    <scope>NUCLEOTIDE SEQUENCE</scope>
    <source>
        <strain evidence="1">Cupriavidus taiwanensis STM 8556</strain>
    </source>
</reference>
<dbReference type="Proteomes" id="UP000256952">
    <property type="component" value="Unassembled WGS sequence"/>
</dbReference>